<evidence type="ECO:0000256" key="2">
    <source>
        <dbReference type="SAM" id="Phobius"/>
    </source>
</evidence>
<dbReference type="CDD" id="cd00161">
    <property type="entry name" value="beta-trefoil_Ricin-like"/>
    <property type="match status" value="1"/>
</dbReference>
<keyword evidence="2" id="KW-0472">Membrane</keyword>
<protein>
    <recommendedName>
        <fullName evidence="5">Ricin B lectin domain-containing protein</fullName>
    </recommendedName>
</protein>
<feature type="region of interest" description="Disordered" evidence="1">
    <location>
        <begin position="98"/>
        <end position="120"/>
    </location>
</feature>
<comment type="caution">
    <text evidence="3">The sequence shown here is derived from an EMBL/GenBank/DDBJ whole genome shotgun (WGS) entry which is preliminary data.</text>
</comment>
<evidence type="ECO:0000313" key="3">
    <source>
        <dbReference type="EMBL" id="OPC84006.1"/>
    </source>
</evidence>
<dbReference type="STRING" id="159449.B4N89_26490"/>
<dbReference type="Gene3D" id="2.80.10.50">
    <property type="match status" value="1"/>
</dbReference>
<dbReference type="SUPFAM" id="SSF50370">
    <property type="entry name" value="Ricin B-like lectins"/>
    <property type="match status" value="1"/>
</dbReference>
<name>A0A1T3P4J2_9ACTN</name>
<evidence type="ECO:0000256" key="1">
    <source>
        <dbReference type="SAM" id="MobiDB-lite"/>
    </source>
</evidence>
<keyword evidence="2" id="KW-1133">Transmembrane helix</keyword>
<reference evidence="3 4" key="1">
    <citation type="submission" date="2017-03" db="EMBL/GenBank/DDBJ databases">
        <title>Draft genome sequence of Streptomyces scabrisporus NF3, endophyte isolated from Amphipterygium adstringens.</title>
        <authorList>
            <person name="Vazquez M."/>
            <person name="Ceapa C.D."/>
            <person name="Rodriguez Luna D."/>
            <person name="Sanchez Esquivel S."/>
        </authorList>
    </citation>
    <scope>NUCLEOTIDE SEQUENCE [LARGE SCALE GENOMIC DNA]</scope>
    <source>
        <strain evidence="3 4">NF3</strain>
    </source>
</reference>
<evidence type="ECO:0000313" key="4">
    <source>
        <dbReference type="Proteomes" id="UP000190037"/>
    </source>
</evidence>
<gene>
    <name evidence="3" type="ORF">B4N89_26490</name>
</gene>
<feature type="transmembrane region" description="Helical" evidence="2">
    <location>
        <begin position="125"/>
        <end position="146"/>
    </location>
</feature>
<keyword evidence="2" id="KW-0812">Transmembrane</keyword>
<dbReference type="EMBL" id="MWQN01000001">
    <property type="protein sequence ID" value="OPC84006.1"/>
    <property type="molecule type" value="Genomic_DNA"/>
</dbReference>
<organism evidence="3 4">
    <name type="scientific">Embleya scabrispora</name>
    <dbReference type="NCBI Taxonomy" id="159449"/>
    <lineage>
        <taxon>Bacteria</taxon>
        <taxon>Bacillati</taxon>
        <taxon>Actinomycetota</taxon>
        <taxon>Actinomycetes</taxon>
        <taxon>Kitasatosporales</taxon>
        <taxon>Streptomycetaceae</taxon>
        <taxon>Embleya</taxon>
    </lineage>
</organism>
<dbReference type="InterPro" id="IPR035992">
    <property type="entry name" value="Ricin_B-like_lectins"/>
</dbReference>
<dbReference type="AlphaFoldDB" id="A0A1T3P4J2"/>
<evidence type="ECO:0008006" key="5">
    <source>
        <dbReference type="Google" id="ProtNLM"/>
    </source>
</evidence>
<sequence>MRDDGAPRPDTATTAAEYVAALRELREWSALTYRQLAAKAEASGRVLPASTVAAALGRATLPRAELVEALVIACGLDAADAAHWLEVRDDLAAGRVVERAEETEPLPPPPAEPPVEPTAKRRRPWMWPAAAVVAAAMIATAVIFAVRGDGGDHLDAPRGRLPDGKYLIKPAHIPDGSLCLGEGRERNGRTDRPIAVQRSCKNVFPDTYLVVVAPDVYQIEWRNPVDGVGCLRVDDAMMGPGGLLSPIDCTGAAHQRFLFEPVDPGIFRMRPVHSGLCVGIIGGPAEISDGAEAEQSTCSGAADQRFRLERVR</sequence>
<dbReference type="Proteomes" id="UP000190037">
    <property type="component" value="Unassembled WGS sequence"/>
</dbReference>
<keyword evidence="4" id="KW-1185">Reference proteome</keyword>
<proteinExistence type="predicted"/>
<accession>A0A1T3P4J2</accession>
<feature type="compositionally biased region" description="Pro residues" evidence="1">
    <location>
        <begin position="105"/>
        <end position="116"/>
    </location>
</feature>